<dbReference type="Pfam" id="PF16220">
    <property type="entry name" value="DUF4880"/>
    <property type="match status" value="1"/>
</dbReference>
<dbReference type="Pfam" id="PF04773">
    <property type="entry name" value="FecR"/>
    <property type="match status" value="1"/>
</dbReference>
<name>A0A157Q6U9_9BORD</name>
<dbReference type="InterPro" id="IPR032623">
    <property type="entry name" value="FecR_N"/>
</dbReference>
<gene>
    <name evidence="3" type="primary">fecR_3</name>
    <name evidence="3" type="ORF">SAMEA1982600_03283</name>
</gene>
<feature type="domain" description="FecR N-terminal" evidence="2">
    <location>
        <begin position="38"/>
        <end position="79"/>
    </location>
</feature>
<reference evidence="3 4" key="1">
    <citation type="submission" date="2016-03" db="EMBL/GenBank/DDBJ databases">
        <authorList>
            <consortium name="Pathogen Informatics"/>
        </authorList>
    </citation>
    <scope>NUCLEOTIDE SEQUENCE [LARGE SCALE GENOMIC DNA]</scope>
    <source>
        <strain evidence="3 4">NCTC13364</strain>
    </source>
</reference>
<dbReference type="InterPro" id="IPR006860">
    <property type="entry name" value="FecR"/>
</dbReference>
<dbReference type="EMBL" id="FKBS01000017">
    <property type="protein sequence ID" value="SAI41296.1"/>
    <property type="molecule type" value="Genomic_DNA"/>
</dbReference>
<feature type="domain" description="FecR protein" evidence="1">
    <location>
        <begin position="145"/>
        <end position="242"/>
    </location>
</feature>
<dbReference type="OrthoDB" id="1100567at2"/>
<proteinExistence type="predicted"/>
<dbReference type="GO" id="GO:0016989">
    <property type="term" value="F:sigma factor antagonist activity"/>
    <property type="evidence" value="ECO:0007669"/>
    <property type="project" value="TreeGrafter"/>
</dbReference>
<evidence type="ECO:0000259" key="2">
    <source>
        <dbReference type="Pfam" id="PF16220"/>
    </source>
</evidence>
<dbReference type="PIRSF" id="PIRSF018266">
    <property type="entry name" value="FecR"/>
    <property type="match status" value="1"/>
</dbReference>
<organism evidence="3 4">
    <name type="scientific">Bordetella ansorpii</name>
    <dbReference type="NCBI Taxonomy" id="288768"/>
    <lineage>
        <taxon>Bacteria</taxon>
        <taxon>Pseudomonadati</taxon>
        <taxon>Pseudomonadota</taxon>
        <taxon>Betaproteobacteria</taxon>
        <taxon>Burkholderiales</taxon>
        <taxon>Alcaligenaceae</taxon>
        <taxon>Bordetella</taxon>
    </lineage>
</organism>
<dbReference type="PANTHER" id="PTHR30273:SF2">
    <property type="entry name" value="PROTEIN FECR"/>
    <property type="match status" value="1"/>
</dbReference>
<dbReference type="InterPro" id="IPR012373">
    <property type="entry name" value="Ferrdict_sens_TM"/>
</dbReference>
<dbReference type="AlphaFoldDB" id="A0A157Q6U9"/>
<dbReference type="PANTHER" id="PTHR30273">
    <property type="entry name" value="PERIPLASMIC SIGNAL SENSOR AND SIGMA FACTOR ACTIVATOR FECR-RELATED"/>
    <property type="match status" value="1"/>
</dbReference>
<evidence type="ECO:0000259" key="1">
    <source>
        <dbReference type="Pfam" id="PF04773"/>
    </source>
</evidence>
<dbReference type="Gene3D" id="2.60.120.1440">
    <property type="match status" value="1"/>
</dbReference>
<sequence length="360" mass="39276">MEKIPGLMTEARGADQVAASTGSRIRGGVQPLSEQVRQQAISWYVRMASGTQSAQDEQAFDQWHQAHPDHARAWRYMQEMGGRLRNGAQMLTPGVAHVTLQRAATAGGRRRALKALALVGAGGTAWYLVQQPALRHMPFGYLLADVRTGKGEQRTLTLEDGTRVMLNTASAIDVRFDARQRRILLHAGEILLTTGRDAAGRPFEVVTAEGTLTPVGTRFVVRHEAGEGADASTTLAVIEGAVDVRPHDGPAASARVQAGQQLRFTRGGMAPQSAVDEASLAWMDGTFVAEGMRLDQFLAQLSHYRPGVLRWSDEVAGLRITGSWPLRGEHATDAILESMQRRLPVKVSRMTRYWVSVGPR</sequence>
<evidence type="ECO:0000313" key="3">
    <source>
        <dbReference type="EMBL" id="SAI41296.1"/>
    </source>
</evidence>
<protein>
    <submittedName>
        <fullName evidence="3">Regulator of iron dicitrate transport</fullName>
    </submittedName>
</protein>
<evidence type="ECO:0000313" key="4">
    <source>
        <dbReference type="Proteomes" id="UP000077037"/>
    </source>
</evidence>
<accession>A0A157Q6U9</accession>
<dbReference type="Proteomes" id="UP000077037">
    <property type="component" value="Unassembled WGS sequence"/>
</dbReference>